<dbReference type="CDD" id="cd10442">
    <property type="entry name" value="GIY-YIG_PLEs"/>
    <property type="match status" value="1"/>
</dbReference>
<name>A0A974CTB3_XENLA</name>
<accession>A0A974CTB3</accession>
<evidence type="ECO:0000259" key="1">
    <source>
        <dbReference type="PROSITE" id="PS50164"/>
    </source>
</evidence>
<reference evidence="3" key="1">
    <citation type="journal article" date="2016" name="Nature">
        <title>Genome evolution in the allotetraploid frog Xenopus laevis.</title>
        <authorList>
            <person name="Session A.M."/>
            <person name="Uno Y."/>
            <person name="Kwon T."/>
            <person name="Chapman J.A."/>
            <person name="Toyoda A."/>
            <person name="Takahashi S."/>
            <person name="Fukui A."/>
            <person name="Hikosaka A."/>
            <person name="Suzuki A."/>
            <person name="Kondo M."/>
            <person name="van Heeringen S.J."/>
            <person name="Quigley I."/>
            <person name="Heinz S."/>
            <person name="Ogino H."/>
            <person name="Ochi H."/>
            <person name="Hellsten U."/>
            <person name="Lyons J.B."/>
            <person name="Simakov O."/>
            <person name="Putnam N."/>
            <person name="Stites J."/>
            <person name="Kuroki Y."/>
            <person name="Tanaka T."/>
            <person name="Michiue T."/>
            <person name="Watanabe M."/>
            <person name="Bogdanovic O."/>
            <person name="Lister R."/>
            <person name="Georgiou G."/>
            <person name="Paranjpe S.S."/>
            <person name="van Kruijsbergen I."/>
            <person name="Shu S."/>
            <person name="Carlson J."/>
            <person name="Kinoshita T."/>
            <person name="Ohta Y."/>
            <person name="Mawaribuchi S."/>
            <person name="Jenkins J."/>
            <person name="Grimwood J."/>
            <person name="Schmutz J."/>
            <person name="Mitros T."/>
            <person name="Mozaffari S.V."/>
            <person name="Suzuki Y."/>
            <person name="Haramoto Y."/>
            <person name="Yamamoto T.S."/>
            <person name="Takagi C."/>
            <person name="Heald R."/>
            <person name="Miller K."/>
            <person name="Haudenschild C."/>
            <person name="Kitzman J."/>
            <person name="Nakayama T."/>
            <person name="Izutsu Y."/>
            <person name="Robert J."/>
            <person name="Fortriede J."/>
            <person name="Burns K."/>
            <person name="Lotay V."/>
            <person name="Karimi K."/>
            <person name="Yasuoka Y."/>
            <person name="Dichmann D.S."/>
            <person name="Flajnik M.F."/>
            <person name="Houston D.W."/>
            <person name="Shendure J."/>
            <person name="DuPasquier L."/>
            <person name="Vize P.D."/>
            <person name="Zorn A.M."/>
            <person name="Ito M."/>
            <person name="Marcotte E.M."/>
            <person name="Wallingford J.B."/>
            <person name="Ito Y."/>
            <person name="Asashima M."/>
            <person name="Ueno N."/>
            <person name="Matsuda Y."/>
            <person name="Veenstra G.J."/>
            <person name="Fujiyama A."/>
            <person name="Harland R.M."/>
            <person name="Taira M."/>
            <person name="Rokhsar D.S."/>
        </authorList>
    </citation>
    <scope>NUCLEOTIDE SEQUENCE [LARGE SCALE GENOMIC DNA]</scope>
    <source>
        <strain evidence="3">J</strain>
    </source>
</reference>
<dbReference type="EMBL" id="CM004475">
    <property type="protein sequence ID" value="OCT78300.1"/>
    <property type="molecule type" value="Genomic_DNA"/>
</dbReference>
<dbReference type="AlphaFoldDB" id="A0A974CTB3"/>
<dbReference type="Gene3D" id="3.40.1440.10">
    <property type="entry name" value="GIY-YIG endonuclease"/>
    <property type="match status" value="1"/>
</dbReference>
<dbReference type="PROSITE" id="PS50164">
    <property type="entry name" value="GIY_YIG"/>
    <property type="match status" value="1"/>
</dbReference>
<sequence>VNHMEPTSKEADIAGVTNSRRCGECAHCNGILKGDIIAHPSKGFPIKLNGHFTCNSTGVIYMIKCPCGLTYVGQTSRSIKTRLKEHKSSIRNYTPDIEKQESKKENISEMSVAKHFFHNKHTVAQLRWNILEQVTTERGGNIRKRLLQREAVWIKRLDSLTPMGLNESFNMRCFLYVTIFY</sequence>
<organism evidence="2 3">
    <name type="scientific">Xenopus laevis</name>
    <name type="common">African clawed frog</name>
    <dbReference type="NCBI Taxonomy" id="8355"/>
    <lineage>
        <taxon>Eukaryota</taxon>
        <taxon>Metazoa</taxon>
        <taxon>Chordata</taxon>
        <taxon>Craniata</taxon>
        <taxon>Vertebrata</taxon>
        <taxon>Euteleostomi</taxon>
        <taxon>Amphibia</taxon>
        <taxon>Batrachia</taxon>
        <taxon>Anura</taxon>
        <taxon>Pipoidea</taxon>
        <taxon>Pipidae</taxon>
        <taxon>Xenopodinae</taxon>
        <taxon>Xenopus</taxon>
        <taxon>Xenopus</taxon>
    </lineage>
</organism>
<dbReference type="SMART" id="SM00465">
    <property type="entry name" value="GIYc"/>
    <property type="match status" value="1"/>
</dbReference>
<dbReference type="InterPro" id="IPR000305">
    <property type="entry name" value="GIY-YIG_endonuc"/>
</dbReference>
<dbReference type="InterPro" id="IPR035901">
    <property type="entry name" value="GIY-YIG_endonuc_sf"/>
</dbReference>
<dbReference type="Proteomes" id="UP000694892">
    <property type="component" value="Chromosome 5S"/>
</dbReference>
<dbReference type="Pfam" id="PF01541">
    <property type="entry name" value="GIY-YIG"/>
    <property type="match status" value="1"/>
</dbReference>
<feature type="non-terminal residue" evidence="2">
    <location>
        <position position="1"/>
    </location>
</feature>
<proteinExistence type="predicted"/>
<evidence type="ECO:0000313" key="3">
    <source>
        <dbReference type="Proteomes" id="UP000694892"/>
    </source>
</evidence>
<gene>
    <name evidence="2" type="ORF">XELAEV_18029407mg</name>
</gene>
<protein>
    <recommendedName>
        <fullName evidence="1">GIY-YIG domain-containing protein</fullName>
    </recommendedName>
</protein>
<dbReference type="PANTHER" id="PTHR21301">
    <property type="entry name" value="REVERSE TRANSCRIPTASE"/>
    <property type="match status" value="1"/>
</dbReference>
<evidence type="ECO:0000313" key="2">
    <source>
        <dbReference type="EMBL" id="OCT78300.1"/>
    </source>
</evidence>
<dbReference type="PANTHER" id="PTHR21301:SF12">
    <property type="match status" value="1"/>
</dbReference>
<feature type="domain" description="GIY-YIG" evidence="1">
    <location>
        <begin position="56"/>
        <end position="142"/>
    </location>
</feature>